<evidence type="ECO:0000313" key="3">
    <source>
        <dbReference type="Proteomes" id="UP000199729"/>
    </source>
</evidence>
<dbReference type="PANTHER" id="PTHR30121">
    <property type="entry name" value="UNCHARACTERIZED PROTEIN YJGR-RELATED"/>
    <property type="match status" value="1"/>
</dbReference>
<dbReference type="SUPFAM" id="SSF52540">
    <property type="entry name" value="P-loop containing nucleoside triphosphate hydrolases"/>
    <property type="match status" value="1"/>
</dbReference>
<dbReference type="EMBL" id="CP022423">
    <property type="protein sequence ID" value="ASM78737.1"/>
    <property type="molecule type" value="Genomic_DNA"/>
</dbReference>
<feature type="compositionally biased region" description="Basic and acidic residues" evidence="1">
    <location>
        <begin position="204"/>
        <end position="222"/>
    </location>
</feature>
<dbReference type="PANTHER" id="PTHR30121:SF6">
    <property type="entry name" value="SLR6007 PROTEIN"/>
    <property type="match status" value="1"/>
</dbReference>
<gene>
    <name evidence="2" type="ORF">VITFI_CDS2960</name>
</gene>
<dbReference type="Gene3D" id="3.40.50.300">
    <property type="entry name" value="P-loop containing nucleotide triphosphate hydrolases"/>
    <property type="match status" value="2"/>
</dbReference>
<feature type="compositionally biased region" description="Polar residues" evidence="1">
    <location>
        <begin position="267"/>
        <end position="285"/>
    </location>
</feature>
<feature type="compositionally biased region" description="Low complexity" evidence="1">
    <location>
        <begin position="223"/>
        <end position="243"/>
    </location>
</feature>
<protein>
    <submittedName>
        <fullName evidence="2">ATPase</fullName>
    </submittedName>
</protein>
<evidence type="ECO:0000313" key="2">
    <source>
        <dbReference type="EMBL" id="ASM78737.1"/>
    </source>
</evidence>
<dbReference type="KEGG" id="vff:VITFI_CDS2960"/>
<dbReference type="InterPro" id="IPR051162">
    <property type="entry name" value="T4SS_component"/>
</dbReference>
<accession>A0A221KIS0</accession>
<feature type="compositionally biased region" description="Low complexity" evidence="1">
    <location>
        <begin position="250"/>
        <end position="266"/>
    </location>
</feature>
<dbReference type="Proteomes" id="UP000199729">
    <property type="component" value="Chromosome"/>
</dbReference>
<evidence type="ECO:0000256" key="1">
    <source>
        <dbReference type="SAM" id="MobiDB-lite"/>
    </source>
</evidence>
<feature type="compositionally biased region" description="Polar residues" evidence="1">
    <location>
        <begin position="181"/>
        <end position="203"/>
    </location>
</feature>
<name>A0A221KIS0_VITFI</name>
<keyword evidence="3" id="KW-1185">Reference proteome</keyword>
<sequence length="1013" mass="111714">MRLIRLDEISEANPGAYRSALANVYATLGSNDGTQFLYLLDGRPEGVALYFGITGSHASADVHEAVKNLWGALEGQLPGIHLNEGSRESVMAHLEQSVHRGLVLGVPTAQDEGQGSEDDNFQGIERLVRTLTSSRGGKDPNVTRWQLVVVCQPLKREEVHQQLNEAYALASDIAARVRTSIQTSGNTSEQKGSSYSTSVAEGENTSRAESRGKSEGASDTRSHGTSQSNGGSSSSRGSNEGSSQAKNRGTNEGVTQTTGTSTTRTGSDSINLSRTHGGSIGVTQEWTDKRSQHLLDHLEKTLIPRLQKGITKGLFRTAIHLCAGNASTYRSLKQTLCATYQGGETTVSPLEVIDQPIGNAGSALHLPTLEGTLDARVAVFHSLGVGTKPNHVGSLLTADELALVAGLPRHELPGLRRRKTVEFIVALPHPEQSGDAIDLGEVINCGRRQSSNRVRLDKADLNKHCFVTGVTGAGKTTTCLNLLVESKLPFLVIEPAKTEYRALHGRLSGDIDFYRPNGDSHRSFRLNPFALTHRGQKIKSHASFLRHALAAIFPMEASMPYLVEQAILRAYEEKGWDLADDTCLLADDPFDPAARVWPTMSDMIRQLDVLIPEQGMGKEFEEKYRGSLVSRLTSLTHGILGDVLDVPQSLDFTALLDRHVVIELEEVKDGEGKALMMALVLGAVSEAIRHRHGQNREFRHLTLVEEAHRLLSRPEPGDKARAMAVDAFADLLAEVRKYGEGLIIADQIPAKLIPDVIKNTHTKIVHRLFAEDDRRAMGEAMMMDDGQRDFLPNLRTGEAVVFCGGWHGPAHVAIRCDHAGTDQSPLDEANIEMRAVQQLWRERGRYYPGLARLDWLDEQSDAPQVFASFVRDTRKAFRYLLGLLPEKRSPKAQDSQRFVALQSWYKTWSKQAEQVPVSEAAWQQHTGQPRPAQPLTAPLLVWLHDASPRAHTQVKQPSTWPWEDPDWSLWQEAMDTLLGGLATARDVTDFRQRWRASRPLQNVLVELGNYQSF</sequence>
<dbReference type="InterPro" id="IPR027417">
    <property type="entry name" value="P-loop_NTPase"/>
</dbReference>
<organism evidence="2 3">
    <name type="scientific">Vitreoscilla filiformis</name>
    <dbReference type="NCBI Taxonomy" id="63"/>
    <lineage>
        <taxon>Bacteria</taxon>
        <taxon>Pseudomonadati</taxon>
        <taxon>Pseudomonadota</taxon>
        <taxon>Betaproteobacteria</taxon>
        <taxon>Neisseriales</taxon>
        <taxon>Neisseriaceae</taxon>
        <taxon>Vitreoscilla</taxon>
    </lineage>
</organism>
<dbReference type="AlphaFoldDB" id="A0A221KIS0"/>
<proteinExistence type="predicted"/>
<reference evidence="2 3" key="1">
    <citation type="submission" date="2017-07" db="EMBL/GenBank/DDBJ databases">
        <title>Complete Genome Sequence of the cosmetic ferment Vitreoscilla filiformis (ATCC15551).</title>
        <authorList>
            <person name="Contreras S."/>
            <person name="Sagory-Zalkind P."/>
            <person name="Blanquart H."/>
            <person name="Iltis A."/>
            <person name="Morand S.C."/>
        </authorList>
    </citation>
    <scope>NUCLEOTIDE SEQUENCE [LARGE SCALE GENOMIC DNA]</scope>
    <source>
        <strain evidence="2 3">ATCC 15551</strain>
    </source>
</reference>
<feature type="region of interest" description="Disordered" evidence="1">
    <location>
        <begin position="181"/>
        <end position="285"/>
    </location>
</feature>